<gene>
    <name evidence="6" type="ORF">DEO72_LG10g289</name>
</gene>
<comment type="subcellular location">
    <subcellularLocation>
        <location evidence="2">Cytoplasm</location>
    </subcellularLocation>
    <subcellularLocation>
        <location evidence="1">Nucleus</location>
    </subcellularLocation>
</comment>
<dbReference type="GO" id="GO:0005634">
    <property type="term" value="C:nucleus"/>
    <property type="evidence" value="ECO:0007669"/>
    <property type="project" value="UniProtKB-SubCell"/>
</dbReference>
<evidence type="ECO:0000256" key="1">
    <source>
        <dbReference type="ARBA" id="ARBA00004123"/>
    </source>
</evidence>
<proteinExistence type="predicted"/>
<evidence type="ECO:0000256" key="3">
    <source>
        <dbReference type="ARBA" id="ARBA00022490"/>
    </source>
</evidence>
<feature type="region of interest" description="Disordered" evidence="5">
    <location>
        <begin position="382"/>
        <end position="420"/>
    </location>
</feature>
<dbReference type="PANTHER" id="PTHR31250">
    <property type="entry name" value="IQ DOMAIN-CONTAINING PROTEIN IQM3"/>
    <property type="match status" value="1"/>
</dbReference>
<dbReference type="InterPro" id="IPR044159">
    <property type="entry name" value="IQM"/>
</dbReference>
<evidence type="ECO:0000256" key="2">
    <source>
        <dbReference type="ARBA" id="ARBA00004496"/>
    </source>
</evidence>
<accession>A0A4D6N5J8</accession>
<reference evidence="6 7" key="1">
    <citation type="submission" date="2019-04" db="EMBL/GenBank/DDBJ databases">
        <title>An improved genome assembly and genetic linkage map for asparagus bean, Vigna unguiculata ssp. sesquipedialis.</title>
        <authorList>
            <person name="Xia Q."/>
            <person name="Zhang R."/>
            <person name="Dong Y."/>
        </authorList>
    </citation>
    <scope>NUCLEOTIDE SEQUENCE [LARGE SCALE GENOMIC DNA]</scope>
    <source>
        <tissue evidence="6">Leaf</tissue>
    </source>
</reference>
<name>A0A4D6N5J8_VIGUN</name>
<feature type="region of interest" description="Disordered" evidence="5">
    <location>
        <begin position="453"/>
        <end position="489"/>
    </location>
</feature>
<keyword evidence="3" id="KW-0963">Cytoplasm</keyword>
<keyword evidence="4" id="KW-0539">Nucleus</keyword>
<dbReference type="AlphaFoldDB" id="A0A4D6N5J8"/>
<evidence type="ECO:0000313" key="6">
    <source>
        <dbReference type="EMBL" id="QCE09070.1"/>
    </source>
</evidence>
<evidence type="ECO:0000256" key="5">
    <source>
        <dbReference type="SAM" id="MobiDB-lite"/>
    </source>
</evidence>
<dbReference type="PANTHER" id="PTHR31250:SF41">
    <property type="entry name" value="CALMODULIN-BINDING FAMILY PROTEIN"/>
    <property type="match status" value="1"/>
</dbReference>
<evidence type="ECO:0000313" key="7">
    <source>
        <dbReference type="Proteomes" id="UP000501690"/>
    </source>
</evidence>
<sequence>MNILENVKHSVADFCIGMGIFAVNKEGEVTVSFKNEINLNDFFKPDQIADATAEKSTSLKRRKVGNLKLQTAFSFRYLFSKQKPEQMFSPKSYDQLELAAIKVQKVYKSYRIRRILADCAVVCEELWWKDSVINANRCSISHFDSDKSETAISKWAKARMMAAKVGKGLSKDDKAQKLALRYWLEAIDPRHRYGHNLHFYYEVWFRSQSDQPFFYWLDVGDGKKVDLKACPRENLQNQCIKYLGPKEREAYEVIVENGRLVYRESKNLVHTTEESKWIFVLSLSRILYVGQKNKGHFQHSSFLAGGATIASGRLVVDHGILQAIWPYSGHYRPTEKNFMEFISFLEEHKVDMTNVKKDAVDEDVLPPCEAGNDEKLGFEYMEGNVSGSDSSTANNNKGKEKVEEEGSVAENKPMSSKWSTGVGPRIGCVREYPTKFQVQALEQLNLSPRVNQGTFAGKAPIPSPRPRTKHMSPKLVNMGLPSPMLHGHC</sequence>
<dbReference type="EMBL" id="CP039354">
    <property type="protein sequence ID" value="QCE09070.1"/>
    <property type="molecule type" value="Genomic_DNA"/>
</dbReference>
<evidence type="ECO:0000256" key="4">
    <source>
        <dbReference type="ARBA" id="ARBA00023242"/>
    </source>
</evidence>
<keyword evidence="7" id="KW-1185">Reference proteome</keyword>
<dbReference type="GO" id="GO:0005737">
    <property type="term" value="C:cytoplasm"/>
    <property type="evidence" value="ECO:0007669"/>
    <property type="project" value="UniProtKB-SubCell"/>
</dbReference>
<organism evidence="6 7">
    <name type="scientific">Vigna unguiculata</name>
    <name type="common">Cowpea</name>
    <dbReference type="NCBI Taxonomy" id="3917"/>
    <lineage>
        <taxon>Eukaryota</taxon>
        <taxon>Viridiplantae</taxon>
        <taxon>Streptophyta</taxon>
        <taxon>Embryophyta</taxon>
        <taxon>Tracheophyta</taxon>
        <taxon>Spermatophyta</taxon>
        <taxon>Magnoliopsida</taxon>
        <taxon>eudicotyledons</taxon>
        <taxon>Gunneridae</taxon>
        <taxon>Pentapetalae</taxon>
        <taxon>rosids</taxon>
        <taxon>fabids</taxon>
        <taxon>Fabales</taxon>
        <taxon>Fabaceae</taxon>
        <taxon>Papilionoideae</taxon>
        <taxon>50 kb inversion clade</taxon>
        <taxon>NPAAA clade</taxon>
        <taxon>indigoferoid/millettioid clade</taxon>
        <taxon>Phaseoleae</taxon>
        <taxon>Vigna</taxon>
    </lineage>
</organism>
<protein>
    <submittedName>
        <fullName evidence="6">Uncharacterized protein</fullName>
    </submittedName>
</protein>
<dbReference type="Proteomes" id="UP000501690">
    <property type="component" value="Linkage Group LG10"/>
</dbReference>